<dbReference type="PROSITE" id="PS50234">
    <property type="entry name" value="VWFA"/>
    <property type="match status" value="1"/>
</dbReference>
<dbReference type="EMBL" id="FMZZ01000004">
    <property type="protein sequence ID" value="SDC78521.1"/>
    <property type="molecule type" value="Genomic_DNA"/>
</dbReference>
<dbReference type="SUPFAM" id="SSF53300">
    <property type="entry name" value="vWA-like"/>
    <property type="match status" value="1"/>
</dbReference>
<dbReference type="InterPro" id="IPR002035">
    <property type="entry name" value="VWF_A"/>
</dbReference>
<evidence type="ECO:0000313" key="4">
    <source>
        <dbReference type="Proteomes" id="UP000199501"/>
    </source>
</evidence>
<gene>
    <name evidence="3" type="ORF">SAMN05216174_104260</name>
</gene>
<dbReference type="InterPro" id="IPR036465">
    <property type="entry name" value="vWFA_dom_sf"/>
</dbReference>
<dbReference type="Proteomes" id="UP000199501">
    <property type="component" value="Unassembled WGS sequence"/>
</dbReference>
<evidence type="ECO:0000313" key="3">
    <source>
        <dbReference type="EMBL" id="SDC78521.1"/>
    </source>
</evidence>
<dbReference type="RefSeq" id="WP_091449913.1">
    <property type="nucleotide sequence ID" value="NZ_FMZZ01000004.1"/>
</dbReference>
<dbReference type="STRING" id="1271860.SAMN05216174_104260"/>
<feature type="transmembrane region" description="Helical" evidence="1">
    <location>
        <begin position="73"/>
        <end position="93"/>
    </location>
</feature>
<reference evidence="4" key="1">
    <citation type="submission" date="2016-10" db="EMBL/GenBank/DDBJ databases">
        <authorList>
            <person name="Varghese N."/>
            <person name="Submissions S."/>
        </authorList>
    </citation>
    <scope>NUCLEOTIDE SEQUENCE [LARGE SCALE GENOMIC DNA]</scope>
    <source>
        <strain evidence="4">IBRC-M 10403</strain>
    </source>
</reference>
<dbReference type="Gene3D" id="3.40.50.410">
    <property type="entry name" value="von Willebrand factor, type A domain"/>
    <property type="match status" value="1"/>
</dbReference>
<dbReference type="OrthoDB" id="5621159at2"/>
<organism evidence="3 4">
    <name type="scientific">Actinokineospora iranica</name>
    <dbReference type="NCBI Taxonomy" id="1271860"/>
    <lineage>
        <taxon>Bacteria</taxon>
        <taxon>Bacillati</taxon>
        <taxon>Actinomycetota</taxon>
        <taxon>Actinomycetes</taxon>
        <taxon>Pseudonocardiales</taxon>
        <taxon>Pseudonocardiaceae</taxon>
        <taxon>Actinokineospora</taxon>
    </lineage>
</organism>
<keyword evidence="1" id="KW-0812">Transmembrane</keyword>
<evidence type="ECO:0000259" key="2">
    <source>
        <dbReference type="PROSITE" id="PS50234"/>
    </source>
</evidence>
<dbReference type="Pfam" id="PF13519">
    <property type="entry name" value="VWA_2"/>
    <property type="match status" value="1"/>
</dbReference>
<name>A0A1G6PET7_9PSEU</name>
<protein>
    <submittedName>
        <fullName evidence="3">von Willebrand factor type A domain-containing protein</fullName>
    </submittedName>
</protein>
<keyword evidence="1" id="KW-1133">Transmembrane helix</keyword>
<proteinExistence type="predicted"/>
<dbReference type="SMART" id="SM00327">
    <property type="entry name" value="VWA"/>
    <property type="match status" value="1"/>
</dbReference>
<feature type="domain" description="VWFA" evidence="2">
    <location>
        <begin position="111"/>
        <end position="297"/>
    </location>
</feature>
<evidence type="ECO:0000256" key="1">
    <source>
        <dbReference type="SAM" id="Phobius"/>
    </source>
</evidence>
<keyword evidence="4" id="KW-1185">Reference proteome</keyword>
<keyword evidence="1" id="KW-0472">Membrane</keyword>
<sequence length="297" mass="32091">MTRRRHEALVADLTAHLDLTTGLREITDAAPAAHAALVADLDAHLPIDAGLAAITDGVPAQRVPTPRRKRKQLLPTLVSALLAAILTTTYWTLGEGASPPVIGPAAALPHRITLVLDTSMSMAHQMPSADKYVDTARKLDWVRTRLTADLRTLPSTTELGVWTFSDTPSILVPLGRLGENHQDLSRRIDSLQPSGNSRLYDAVLAAYQSATKDWSVTRSNRVILITDGTDQRSALSLQQLLDRLQPLADPRRPLPIHFITLGPEVDPVALRQITGVTGGDVTELGQASLLGPVLDRP</sequence>
<dbReference type="AlphaFoldDB" id="A0A1G6PET7"/>
<accession>A0A1G6PET7</accession>